<reference evidence="3 4" key="1">
    <citation type="submission" date="2012-06" db="EMBL/GenBank/DDBJ databases">
        <title>Complete genome of Terriglobus roseus DSM 18391.</title>
        <authorList>
            <consortium name="US DOE Joint Genome Institute (JGI-PGF)"/>
            <person name="Lucas S."/>
            <person name="Copeland A."/>
            <person name="Lapidus A."/>
            <person name="Glavina del Rio T."/>
            <person name="Dalin E."/>
            <person name="Tice H."/>
            <person name="Bruce D."/>
            <person name="Goodwin L."/>
            <person name="Pitluck S."/>
            <person name="Peters L."/>
            <person name="Mikhailova N."/>
            <person name="Munk A.C.C."/>
            <person name="Kyrpides N."/>
            <person name="Mavromatis K."/>
            <person name="Ivanova N."/>
            <person name="Brettin T."/>
            <person name="Detter J.C."/>
            <person name="Han C."/>
            <person name="Larimer F."/>
            <person name="Land M."/>
            <person name="Hauser L."/>
            <person name="Markowitz V."/>
            <person name="Cheng J.-F."/>
            <person name="Hugenholtz P."/>
            <person name="Woyke T."/>
            <person name="Wu D."/>
            <person name="Brambilla E."/>
            <person name="Klenk H.-P."/>
            <person name="Eisen J.A."/>
        </authorList>
    </citation>
    <scope>NUCLEOTIDE SEQUENCE [LARGE SCALE GENOMIC DNA]</scope>
    <source>
        <strain evidence="4">DSM 18391 / NRRL B-41598 / KBS 63</strain>
    </source>
</reference>
<dbReference type="AlphaFoldDB" id="I3ZFV6"/>
<dbReference type="STRING" id="926566.Terro_1832"/>
<evidence type="ECO:0000313" key="4">
    <source>
        <dbReference type="Proteomes" id="UP000006056"/>
    </source>
</evidence>
<dbReference type="EMBL" id="CP003379">
    <property type="protein sequence ID" value="AFL88124.1"/>
    <property type="molecule type" value="Genomic_DNA"/>
</dbReference>
<name>I3ZFV6_TERRK</name>
<dbReference type="HOGENOM" id="CLU_560112_0_0_0"/>
<evidence type="ECO:0000313" key="3">
    <source>
        <dbReference type="EMBL" id="AFL88124.1"/>
    </source>
</evidence>
<feature type="region of interest" description="Disordered" evidence="1">
    <location>
        <begin position="436"/>
        <end position="469"/>
    </location>
</feature>
<feature type="region of interest" description="Disordered" evidence="1">
    <location>
        <begin position="1"/>
        <end position="39"/>
    </location>
</feature>
<organism evidence="3 4">
    <name type="scientific">Terriglobus roseus (strain DSM 18391 / NRRL B-41598 / KBS 63)</name>
    <dbReference type="NCBI Taxonomy" id="926566"/>
    <lineage>
        <taxon>Bacteria</taxon>
        <taxon>Pseudomonadati</taxon>
        <taxon>Acidobacteriota</taxon>
        <taxon>Terriglobia</taxon>
        <taxon>Terriglobales</taxon>
        <taxon>Acidobacteriaceae</taxon>
        <taxon>Terriglobus</taxon>
    </lineage>
</organism>
<gene>
    <name evidence="3" type="ordered locus">Terro_1832</name>
</gene>
<protein>
    <recommendedName>
        <fullName evidence="2">T-box transcription factor 2/3 repressor domain-containing protein</fullName>
    </recommendedName>
</protein>
<dbReference type="Pfam" id="PF20627">
    <property type="entry name" value="TBX2-3_RD"/>
    <property type="match status" value="1"/>
</dbReference>
<accession>I3ZFV6</accession>
<sequence>MTHRVNAPATTIASVQAPARLPERSNTTPEAKKSATQPLHFSDALQHARKVSGEQVTVAGAKQSHGTPQGLRSLPATDGSTLDLAPLEMTDGRQSTCEVEALVGTLNTAPSDSLAVTGDPESPVVTAIDDIIAATDHPMEDTSVADSSSETEPKGAVGKSHAATKGRAGLRAQAVDETSDAVQTGPEAGTSLQSNPQVALTFVIADTDSAGKPAALNEQTIVENSTTADITSLSTAKAMKSDSKPLPSERVRANSLALHPGLERPTAADGEIESPGSDVSEAVTKVLHGSRLSIKEVPTSAVSFQPSIQMSFQYAHGNMTPLRDDFMEVSPRVIESSPTLVTASAVRHLEIAVDDPVLGNVGVRAELRGGVLHASISAADNIASTAPQLHLFLQHHDVALQSLSFTAAGSNIPQPYGSTAVMATSESANGSFVFDQSSAQQRGNPESGTQSKAAASNGDDDVRRIPVTATPNAMNAVRAGSTLSIHI</sequence>
<feature type="compositionally biased region" description="Polar residues" evidence="1">
    <location>
        <begin position="24"/>
        <end position="39"/>
    </location>
</feature>
<keyword evidence="4" id="KW-1185">Reference proteome</keyword>
<dbReference type="KEGG" id="trs:Terro_1832"/>
<dbReference type="Proteomes" id="UP000006056">
    <property type="component" value="Chromosome"/>
</dbReference>
<evidence type="ECO:0000259" key="2">
    <source>
        <dbReference type="Pfam" id="PF20627"/>
    </source>
</evidence>
<feature type="region of interest" description="Disordered" evidence="1">
    <location>
        <begin position="139"/>
        <end position="167"/>
    </location>
</feature>
<feature type="domain" description="T-box transcription factor 2/3 repressor" evidence="2">
    <location>
        <begin position="373"/>
        <end position="429"/>
    </location>
</feature>
<dbReference type="InterPro" id="IPR048387">
    <property type="entry name" value="TBX2_3_RD"/>
</dbReference>
<feature type="compositionally biased region" description="Polar residues" evidence="1">
    <location>
        <begin position="436"/>
        <end position="454"/>
    </location>
</feature>
<evidence type="ECO:0000256" key="1">
    <source>
        <dbReference type="SAM" id="MobiDB-lite"/>
    </source>
</evidence>
<proteinExistence type="predicted"/>
<feature type="region of interest" description="Disordered" evidence="1">
    <location>
        <begin position="57"/>
        <end position="82"/>
    </location>
</feature>